<proteinExistence type="inferred from homology"/>
<dbReference type="InterPro" id="IPR010920">
    <property type="entry name" value="LSM_dom_sf"/>
</dbReference>
<dbReference type="GO" id="GO:0008381">
    <property type="term" value="F:mechanosensitive monoatomic ion channel activity"/>
    <property type="evidence" value="ECO:0007669"/>
    <property type="project" value="UniProtKB-ARBA"/>
</dbReference>
<dbReference type="SUPFAM" id="SSF50182">
    <property type="entry name" value="Sm-like ribonucleoproteins"/>
    <property type="match status" value="1"/>
</dbReference>
<dbReference type="PANTHER" id="PTHR30566:SF25">
    <property type="entry name" value="INNER MEMBRANE PROTEIN"/>
    <property type="match status" value="1"/>
</dbReference>
<dbReference type="SUPFAM" id="SSF82861">
    <property type="entry name" value="Mechanosensitive channel protein MscS (YggB), transmembrane region"/>
    <property type="match status" value="1"/>
</dbReference>
<evidence type="ECO:0000256" key="1">
    <source>
        <dbReference type="ARBA" id="ARBA00004141"/>
    </source>
</evidence>
<evidence type="ECO:0000256" key="2">
    <source>
        <dbReference type="ARBA" id="ARBA00008017"/>
    </source>
</evidence>
<dbReference type="GO" id="GO:0016020">
    <property type="term" value="C:membrane"/>
    <property type="evidence" value="ECO:0007669"/>
    <property type="project" value="UniProtKB-SubCell"/>
</dbReference>
<dbReference type="RefSeq" id="WP_193907661.1">
    <property type="nucleotide sequence ID" value="NZ_PRDL01000001.1"/>
</dbReference>
<evidence type="ECO:0000256" key="3">
    <source>
        <dbReference type="ARBA" id="ARBA00022692"/>
    </source>
</evidence>
<keyword evidence="5 7" id="KW-0472">Membrane</keyword>
<dbReference type="AlphaFoldDB" id="A0A928V0K2"/>
<sequence>MNIDWNSILPELVLLSVAAVVAAILFVVARLVWKLLYRLSKPFPFIRDVLNCTRTPLQYLVPLIGLQTVWANAADDIFMISALRHLNTLAMIGVFTWLGLRVAGSIQTIIARQHPMNTADNLSARRVQTQTRVLVQTLSVFVILFGLSAMLMTFPGARQFGTSLLASAGLAGLAVGFAAKPVLGNIIAGLQIALTQPIRLDDVVIVEGEWGRVEEITGTYVVVRIWDERRLIVPLQWFIENPFQNWTRRTSSILGSVFFWVDYQVPADALRKELDRLLEEAPPSLWDGRVKVLQVTDATDRCLQIRILASSGDSSKSFDLRCYLRENMVAFLGRNYPDALPKLRTEFSSEAEAKDFDATPEIHTTERQPPV</sequence>
<feature type="transmembrane region" description="Helical" evidence="7">
    <location>
        <begin position="12"/>
        <end position="33"/>
    </location>
</feature>
<evidence type="ECO:0000256" key="5">
    <source>
        <dbReference type="ARBA" id="ARBA00023136"/>
    </source>
</evidence>
<protein>
    <submittedName>
        <fullName evidence="9">Mechanosensitive ion channel family protein</fullName>
    </submittedName>
</protein>
<evidence type="ECO:0000313" key="10">
    <source>
        <dbReference type="Proteomes" id="UP000652567"/>
    </source>
</evidence>
<keyword evidence="4 7" id="KW-1133">Transmembrane helix</keyword>
<comment type="subcellular location">
    <subcellularLocation>
        <location evidence="1">Membrane</location>
        <topology evidence="1">Multi-pass membrane protein</topology>
    </subcellularLocation>
</comment>
<comment type="caution">
    <text evidence="9">The sequence shown here is derived from an EMBL/GenBank/DDBJ whole genome shotgun (WGS) entry which is preliminary data.</text>
</comment>
<evidence type="ECO:0000259" key="8">
    <source>
        <dbReference type="Pfam" id="PF00924"/>
    </source>
</evidence>
<evidence type="ECO:0000256" key="6">
    <source>
        <dbReference type="SAM" id="MobiDB-lite"/>
    </source>
</evidence>
<dbReference type="Pfam" id="PF00924">
    <property type="entry name" value="MS_channel_2nd"/>
    <property type="match status" value="1"/>
</dbReference>
<gene>
    <name evidence="9" type="ORF">C4F51_04845</name>
</gene>
<dbReference type="InterPro" id="IPR023408">
    <property type="entry name" value="MscS_beta-dom_sf"/>
</dbReference>
<dbReference type="PANTHER" id="PTHR30566">
    <property type="entry name" value="YNAI-RELATED MECHANOSENSITIVE ION CHANNEL"/>
    <property type="match status" value="1"/>
</dbReference>
<accession>A0A928V0K2</accession>
<dbReference type="Proteomes" id="UP000652567">
    <property type="component" value="Unassembled WGS sequence"/>
</dbReference>
<comment type="similarity">
    <text evidence="2">Belongs to the MscS (TC 1.A.23) family.</text>
</comment>
<keyword evidence="10" id="KW-1185">Reference proteome</keyword>
<feature type="region of interest" description="Disordered" evidence="6">
    <location>
        <begin position="351"/>
        <end position="371"/>
    </location>
</feature>
<dbReference type="InterPro" id="IPR011014">
    <property type="entry name" value="MscS_channel_TM-2"/>
</dbReference>
<keyword evidence="3 7" id="KW-0812">Transmembrane</keyword>
<feature type="transmembrane region" description="Helical" evidence="7">
    <location>
        <begin position="160"/>
        <end position="179"/>
    </location>
</feature>
<dbReference type="Gene3D" id="2.30.30.60">
    <property type="match status" value="1"/>
</dbReference>
<evidence type="ECO:0000256" key="7">
    <source>
        <dbReference type="SAM" id="Phobius"/>
    </source>
</evidence>
<reference evidence="9" key="1">
    <citation type="submission" date="2018-07" db="EMBL/GenBank/DDBJ databases">
        <title>Genome assembly of strain Ka43.</title>
        <authorList>
            <person name="Kukolya J."/>
            <person name="Nagy I."/>
            <person name="Horvath B."/>
            <person name="Toth A."/>
        </authorList>
    </citation>
    <scope>NUCLEOTIDE SEQUENCE</scope>
    <source>
        <strain evidence="9">KB43</strain>
    </source>
</reference>
<feature type="transmembrane region" description="Helical" evidence="7">
    <location>
        <begin position="133"/>
        <end position="154"/>
    </location>
</feature>
<dbReference type="EMBL" id="PRDL01000001">
    <property type="protein sequence ID" value="MBE8716513.1"/>
    <property type="molecule type" value="Genomic_DNA"/>
</dbReference>
<evidence type="ECO:0000256" key="4">
    <source>
        <dbReference type="ARBA" id="ARBA00022989"/>
    </source>
</evidence>
<name>A0A928V0K2_9GAMM</name>
<dbReference type="Gene3D" id="1.10.287.1260">
    <property type="match status" value="1"/>
</dbReference>
<organism evidence="9 10">
    <name type="scientific">Cellvibrio polysaccharolyticus</name>
    <dbReference type="NCBI Taxonomy" id="2082724"/>
    <lineage>
        <taxon>Bacteria</taxon>
        <taxon>Pseudomonadati</taxon>
        <taxon>Pseudomonadota</taxon>
        <taxon>Gammaproteobacteria</taxon>
        <taxon>Cellvibrionales</taxon>
        <taxon>Cellvibrionaceae</taxon>
        <taxon>Cellvibrio</taxon>
    </lineage>
</organism>
<feature type="domain" description="Mechanosensitive ion channel MscS" evidence="8">
    <location>
        <begin position="182"/>
        <end position="248"/>
    </location>
</feature>
<evidence type="ECO:0000313" key="9">
    <source>
        <dbReference type="EMBL" id="MBE8716513.1"/>
    </source>
</evidence>
<dbReference type="InterPro" id="IPR006685">
    <property type="entry name" value="MscS_channel_2nd"/>
</dbReference>